<evidence type="ECO:0000256" key="1">
    <source>
        <dbReference type="ARBA" id="ARBA00004141"/>
    </source>
</evidence>
<dbReference type="SUPFAM" id="SSF81452">
    <property type="entry name" value="Cytochrome c oxidase subunit III-like"/>
    <property type="match status" value="1"/>
</dbReference>
<organism evidence="8 9">
    <name type="scientific">Mangrovivirga halotolerans</name>
    <dbReference type="NCBI Taxonomy" id="2993936"/>
    <lineage>
        <taxon>Bacteria</taxon>
        <taxon>Pseudomonadati</taxon>
        <taxon>Bacteroidota</taxon>
        <taxon>Cytophagia</taxon>
        <taxon>Cytophagales</taxon>
        <taxon>Mangrovivirgaceae</taxon>
        <taxon>Mangrovivirga</taxon>
    </lineage>
</organism>
<feature type="domain" description="Heme-copper oxidase subunit III family profile" evidence="7">
    <location>
        <begin position="1"/>
        <end position="211"/>
    </location>
</feature>
<evidence type="ECO:0000256" key="3">
    <source>
        <dbReference type="ARBA" id="ARBA00022989"/>
    </source>
</evidence>
<dbReference type="RefSeq" id="WP_266057324.1">
    <property type="nucleotide sequence ID" value="NZ_JAPFQN010000006.1"/>
</dbReference>
<evidence type="ECO:0000313" key="9">
    <source>
        <dbReference type="Proteomes" id="UP001209885"/>
    </source>
</evidence>
<evidence type="ECO:0000256" key="2">
    <source>
        <dbReference type="ARBA" id="ARBA00022692"/>
    </source>
</evidence>
<evidence type="ECO:0000256" key="6">
    <source>
        <dbReference type="SAM" id="Phobius"/>
    </source>
</evidence>
<dbReference type="Gene3D" id="1.20.120.80">
    <property type="entry name" value="Cytochrome c oxidase, subunit III, four-helix bundle"/>
    <property type="match status" value="1"/>
</dbReference>
<keyword evidence="2 5" id="KW-0812">Transmembrane</keyword>
<keyword evidence="4 6" id="KW-0472">Membrane</keyword>
<accession>A0ABT3RT60</accession>
<keyword evidence="9" id="KW-1185">Reference proteome</keyword>
<evidence type="ECO:0000313" key="8">
    <source>
        <dbReference type="EMBL" id="MCX2744826.1"/>
    </source>
</evidence>
<feature type="transmembrane region" description="Helical" evidence="6">
    <location>
        <begin position="99"/>
        <end position="118"/>
    </location>
</feature>
<dbReference type="PROSITE" id="PS50253">
    <property type="entry name" value="COX3"/>
    <property type="match status" value="1"/>
</dbReference>
<dbReference type="Proteomes" id="UP001209885">
    <property type="component" value="Unassembled WGS sequence"/>
</dbReference>
<protein>
    <recommendedName>
        <fullName evidence="7">Heme-copper oxidase subunit III family profile domain-containing protein</fullName>
    </recommendedName>
</protein>
<evidence type="ECO:0000259" key="7">
    <source>
        <dbReference type="PROSITE" id="PS50253"/>
    </source>
</evidence>
<gene>
    <name evidence="8" type="ORF">OO013_13160</name>
</gene>
<feature type="transmembrane region" description="Helical" evidence="6">
    <location>
        <begin position="138"/>
        <end position="164"/>
    </location>
</feature>
<name>A0ABT3RT60_9BACT</name>
<comment type="similarity">
    <text evidence="5">Belongs to the cytochrome c oxidase subunit 3 family.</text>
</comment>
<feature type="transmembrane region" description="Helical" evidence="6">
    <location>
        <begin position="65"/>
        <end position="87"/>
    </location>
</feature>
<feature type="transmembrane region" description="Helical" evidence="6">
    <location>
        <begin position="185"/>
        <end position="211"/>
    </location>
</feature>
<proteinExistence type="inferred from homology"/>
<sequence length="212" mass="24357">MKGKVYKTDADKNSALSTFEKIESLHPYQTITYLSIFGSSIIFIFLLVVLFVSSEHSAKPINLPVTFYISTGFLVFSHYFIARLPGFFEKENDLNLKRYLGFGILFTTLFGVSQLFAWMNLFNDEVYFDGQAVETLLYLLSGLHLIHIIAGLVFMIALFINSLTSLSDPVEKLIYFTNPFQKMKLSLLHAFWVFMDVSWFIILGTFIVMFLV</sequence>
<evidence type="ECO:0000256" key="4">
    <source>
        <dbReference type="ARBA" id="ARBA00023136"/>
    </source>
</evidence>
<dbReference type="InterPro" id="IPR035973">
    <property type="entry name" value="Cyt_c_oxidase_su3-like_sf"/>
</dbReference>
<dbReference type="InterPro" id="IPR000298">
    <property type="entry name" value="Cyt_c_oxidase-like_su3"/>
</dbReference>
<comment type="caution">
    <text evidence="8">The sequence shown here is derived from an EMBL/GenBank/DDBJ whole genome shotgun (WGS) entry which is preliminary data.</text>
</comment>
<reference evidence="8 9" key="1">
    <citation type="submission" date="2022-11" db="EMBL/GenBank/DDBJ databases">
        <title>The characterization of three novel Bacteroidetes species and genomic analysis of their roles in tidal elemental geochemical cycles.</title>
        <authorList>
            <person name="Ma K."/>
        </authorList>
    </citation>
    <scope>NUCLEOTIDE SEQUENCE [LARGE SCALE GENOMIC DNA]</scope>
    <source>
        <strain evidence="8 9">M17</strain>
    </source>
</reference>
<feature type="transmembrane region" description="Helical" evidence="6">
    <location>
        <begin position="31"/>
        <end position="53"/>
    </location>
</feature>
<dbReference type="InterPro" id="IPR013833">
    <property type="entry name" value="Cyt_c_oxidase_su3_a-hlx"/>
</dbReference>
<keyword evidence="3 6" id="KW-1133">Transmembrane helix</keyword>
<comment type="subcellular location">
    <subcellularLocation>
        <location evidence="5">Cell membrane</location>
        <topology evidence="5">Multi-pass membrane protein</topology>
    </subcellularLocation>
    <subcellularLocation>
        <location evidence="1">Membrane</location>
        <topology evidence="1">Multi-pass membrane protein</topology>
    </subcellularLocation>
</comment>
<evidence type="ECO:0000256" key="5">
    <source>
        <dbReference type="RuleBase" id="RU003376"/>
    </source>
</evidence>
<dbReference type="EMBL" id="JAPFQN010000006">
    <property type="protein sequence ID" value="MCX2744826.1"/>
    <property type="molecule type" value="Genomic_DNA"/>
</dbReference>